<evidence type="ECO:0000256" key="1">
    <source>
        <dbReference type="SAM" id="MobiDB-lite"/>
    </source>
</evidence>
<evidence type="ECO:0000313" key="4">
    <source>
        <dbReference type="Proteomes" id="UP000595894"/>
    </source>
</evidence>
<proteinExistence type="predicted"/>
<dbReference type="AlphaFoldDB" id="A0A974S3M4"/>
<dbReference type="EMBL" id="CP061035">
    <property type="protein sequence ID" value="QQV76692.1"/>
    <property type="molecule type" value="Genomic_DNA"/>
</dbReference>
<feature type="region of interest" description="Disordered" evidence="1">
    <location>
        <begin position="63"/>
        <end position="83"/>
    </location>
</feature>
<keyword evidence="4" id="KW-1185">Reference proteome</keyword>
<keyword evidence="2" id="KW-0732">Signal</keyword>
<feature type="signal peptide" evidence="2">
    <location>
        <begin position="1"/>
        <end position="26"/>
    </location>
</feature>
<dbReference type="RefSeq" id="WP_202092302.1">
    <property type="nucleotide sequence ID" value="NZ_CP061035.1"/>
</dbReference>
<organism evidence="3 4">
    <name type="scientific">Sphingomonas aliaeris</name>
    <dbReference type="NCBI Taxonomy" id="2759526"/>
    <lineage>
        <taxon>Bacteria</taxon>
        <taxon>Pseudomonadati</taxon>
        <taxon>Pseudomonadota</taxon>
        <taxon>Alphaproteobacteria</taxon>
        <taxon>Sphingomonadales</taxon>
        <taxon>Sphingomonadaceae</taxon>
        <taxon>Sphingomonas</taxon>
    </lineage>
</organism>
<gene>
    <name evidence="3" type="ORF">H5J25_14860</name>
</gene>
<reference evidence="4" key="1">
    <citation type="submission" date="2020-09" db="EMBL/GenBank/DDBJ databases">
        <title>Sphingomonas sp., a new species isolated from pork steak.</title>
        <authorList>
            <person name="Heidler von Heilborn D."/>
        </authorList>
    </citation>
    <scope>NUCLEOTIDE SEQUENCE [LARGE SCALE GENOMIC DNA]</scope>
</reference>
<accession>A0A974S3M4</accession>
<protein>
    <submittedName>
        <fullName evidence="3">Uncharacterized protein</fullName>
    </submittedName>
</protein>
<name>A0A974S3M4_9SPHN</name>
<dbReference type="Proteomes" id="UP000595894">
    <property type="component" value="Chromosome"/>
</dbReference>
<evidence type="ECO:0000313" key="3">
    <source>
        <dbReference type="EMBL" id="QQV76692.1"/>
    </source>
</evidence>
<evidence type="ECO:0000256" key="2">
    <source>
        <dbReference type="SAM" id="SignalP"/>
    </source>
</evidence>
<dbReference type="KEGG" id="sari:H5J25_14860"/>
<feature type="chain" id="PRO_5037468934" evidence="2">
    <location>
        <begin position="27"/>
        <end position="132"/>
    </location>
</feature>
<sequence length="132" mass="13264">MFRVPRPALPLLSGLIAAAFPLTAFGQVVQTDPATSLAPPPLAATPFASAPLDDSTLGAAAGREDTQQAATATQVAGVSQNSVGDNVRTGDASISDNAFQNLSGLSILNVNTGNNVAINAAMNVNIAIQPIP</sequence>